<feature type="signal peptide" evidence="2">
    <location>
        <begin position="1"/>
        <end position="29"/>
    </location>
</feature>
<dbReference type="PaxDb" id="3218-PP1S235_61V6.1"/>
<evidence type="ECO:0000259" key="3">
    <source>
        <dbReference type="PROSITE" id="PS50213"/>
    </source>
</evidence>
<dbReference type="GeneID" id="112274398"/>
<proteinExistence type="predicted"/>
<reference evidence="5" key="3">
    <citation type="submission" date="2020-12" db="UniProtKB">
        <authorList>
            <consortium name="EnsemblPlants"/>
        </authorList>
    </citation>
    <scope>IDENTIFICATION</scope>
</reference>
<dbReference type="EnsemblPlants" id="Pp3c21_10620V3.3">
    <property type="protein sequence ID" value="Pp3c21_10620V3.3"/>
    <property type="gene ID" value="Pp3c21_10620"/>
</dbReference>
<dbReference type="InterPro" id="IPR050904">
    <property type="entry name" value="Adhesion/Biosynth-related"/>
</dbReference>
<dbReference type="OrthoDB" id="1923699at2759"/>
<protein>
    <recommendedName>
        <fullName evidence="3">FAS1 domain-containing protein</fullName>
    </recommendedName>
</protein>
<dbReference type="Proteomes" id="UP000006727">
    <property type="component" value="Chromosome 21"/>
</dbReference>
<dbReference type="AlphaFoldDB" id="A0A2K1IRH3"/>
<evidence type="ECO:0000313" key="6">
    <source>
        <dbReference type="Proteomes" id="UP000006727"/>
    </source>
</evidence>
<dbReference type="Gene3D" id="2.30.180.10">
    <property type="entry name" value="FAS1 domain"/>
    <property type="match status" value="1"/>
</dbReference>
<evidence type="ECO:0000256" key="1">
    <source>
        <dbReference type="SAM" id="MobiDB-lite"/>
    </source>
</evidence>
<reference evidence="4 6" key="2">
    <citation type="journal article" date="2018" name="Plant J.">
        <title>The Physcomitrella patens chromosome-scale assembly reveals moss genome structure and evolution.</title>
        <authorList>
            <person name="Lang D."/>
            <person name="Ullrich K.K."/>
            <person name="Murat F."/>
            <person name="Fuchs J."/>
            <person name="Jenkins J."/>
            <person name="Haas F.B."/>
            <person name="Piednoel M."/>
            <person name="Gundlach H."/>
            <person name="Van Bel M."/>
            <person name="Meyberg R."/>
            <person name="Vives C."/>
            <person name="Morata J."/>
            <person name="Symeonidi A."/>
            <person name="Hiss M."/>
            <person name="Muchero W."/>
            <person name="Kamisugi Y."/>
            <person name="Saleh O."/>
            <person name="Blanc G."/>
            <person name="Decker E.L."/>
            <person name="van Gessel N."/>
            <person name="Grimwood J."/>
            <person name="Hayes R.D."/>
            <person name="Graham S.W."/>
            <person name="Gunter L.E."/>
            <person name="McDaniel S.F."/>
            <person name="Hoernstein S.N.W."/>
            <person name="Larsson A."/>
            <person name="Li F.W."/>
            <person name="Perroud P.F."/>
            <person name="Phillips J."/>
            <person name="Ranjan P."/>
            <person name="Rokshar D.S."/>
            <person name="Rothfels C.J."/>
            <person name="Schneider L."/>
            <person name="Shu S."/>
            <person name="Stevenson D.W."/>
            <person name="Thummler F."/>
            <person name="Tillich M."/>
            <person name="Villarreal Aguilar J.C."/>
            <person name="Widiez T."/>
            <person name="Wong G.K."/>
            <person name="Wymore A."/>
            <person name="Zhang Y."/>
            <person name="Zimmer A.D."/>
            <person name="Quatrano R.S."/>
            <person name="Mayer K.F.X."/>
            <person name="Goodstein D."/>
            <person name="Casacuberta J.M."/>
            <person name="Vandepoele K."/>
            <person name="Reski R."/>
            <person name="Cuming A.C."/>
            <person name="Tuskan G.A."/>
            <person name="Maumus F."/>
            <person name="Salse J."/>
            <person name="Schmutz J."/>
            <person name="Rensing S.A."/>
        </authorList>
    </citation>
    <scope>NUCLEOTIDE SEQUENCE [LARGE SCALE GENOMIC DNA]</scope>
    <source>
        <strain evidence="5 6">cv. Gransden 2004</strain>
    </source>
</reference>
<dbReference type="GO" id="GO:0005615">
    <property type="term" value="C:extracellular space"/>
    <property type="evidence" value="ECO:0000318"/>
    <property type="project" value="GO_Central"/>
</dbReference>
<feature type="chain" id="PRO_5043157977" description="FAS1 domain-containing protein" evidence="2">
    <location>
        <begin position="30"/>
        <end position="262"/>
    </location>
</feature>
<organism evidence="4">
    <name type="scientific">Physcomitrium patens</name>
    <name type="common">Spreading-leaved earth moss</name>
    <name type="synonym">Physcomitrella patens</name>
    <dbReference type="NCBI Taxonomy" id="3218"/>
    <lineage>
        <taxon>Eukaryota</taxon>
        <taxon>Viridiplantae</taxon>
        <taxon>Streptophyta</taxon>
        <taxon>Embryophyta</taxon>
        <taxon>Bryophyta</taxon>
        <taxon>Bryophytina</taxon>
        <taxon>Bryopsida</taxon>
        <taxon>Funariidae</taxon>
        <taxon>Funariales</taxon>
        <taxon>Funariaceae</taxon>
        <taxon>Physcomitrium</taxon>
    </lineage>
</organism>
<evidence type="ECO:0000313" key="4">
    <source>
        <dbReference type="EMBL" id="PNR31879.1"/>
    </source>
</evidence>
<dbReference type="InterPro" id="IPR036378">
    <property type="entry name" value="FAS1_dom_sf"/>
</dbReference>
<feature type="domain" description="FAS1" evidence="3">
    <location>
        <begin position="33"/>
        <end position="182"/>
    </location>
</feature>
<dbReference type="PANTHER" id="PTHR10900:SF77">
    <property type="entry name" value="FI19380P1"/>
    <property type="match status" value="1"/>
</dbReference>
<gene>
    <name evidence="5" type="primary">LOC112274398</name>
    <name evidence="4" type="ORF">PHYPA_026002</name>
</gene>
<dbReference type="PROSITE" id="PS50213">
    <property type="entry name" value="FAS1"/>
    <property type="match status" value="1"/>
</dbReference>
<keyword evidence="2" id="KW-0732">Signal</keyword>
<dbReference type="Gramene" id="Pp3c21_10620V3.3">
    <property type="protein sequence ID" value="Pp3c21_10620V3.3"/>
    <property type="gene ID" value="Pp3c21_10620"/>
</dbReference>
<dbReference type="EMBL" id="ABEU02000021">
    <property type="protein sequence ID" value="PNR31879.1"/>
    <property type="molecule type" value="Genomic_DNA"/>
</dbReference>
<dbReference type="KEGG" id="ppp:112274398"/>
<sequence length="262" mass="26094">MVAMASSAALRSYVLALLVVMAVVPHISAQQCNTNLLEAVRAQPSLSILADVIEASGLAEQLSMTDNVTVLAPDNNAFNGTGGLLSILAANNLTLEQVTAPGSNRAASILLYHIVPSPATAADLTDGQTLTTALGKAYELTVDKTATPTVVVSFIGAGSNATVITADLRVCNSVVHIVNTVLLPATTLTAIPIYNLEPSPSPVGSPGMSPAPTGNGVVPGSPTAPTASVPGSPPESGGADSSFTAGSAVVALSAAVALAMIM</sequence>
<feature type="compositionally biased region" description="Low complexity" evidence="1">
    <location>
        <begin position="202"/>
        <end position="212"/>
    </location>
</feature>
<dbReference type="InterPro" id="IPR000782">
    <property type="entry name" value="FAS1_domain"/>
</dbReference>
<keyword evidence="6" id="KW-1185">Reference proteome</keyword>
<dbReference type="Pfam" id="PF02469">
    <property type="entry name" value="Fasciclin"/>
    <property type="match status" value="1"/>
</dbReference>
<dbReference type="FunFam" id="2.30.180.10:FF:000047">
    <property type="entry name" value="Fasciclin-like protein"/>
    <property type="match status" value="1"/>
</dbReference>
<dbReference type="SUPFAM" id="SSF82153">
    <property type="entry name" value="FAS1 domain"/>
    <property type="match status" value="1"/>
</dbReference>
<dbReference type="PANTHER" id="PTHR10900">
    <property type="entry name" value="PERIOSTIN-RELATED"/>
    <property type="match status" value="1"/>
</dbReference>
<reference evidence="4 6" key="1">
    <citation type="journal article" date="2008" name="Science">
        <title>The Physcomitrella genome reveals evolutionary insights into the conquest of land by plants.</title>
        <authorList>
            <person name="Rensing S."/>
            <person name="Lang D."/>
            <person name="Zimmer A."/>
            <person name="Terry A."/>
            <person name="Salamov A."/>
            <person name="Shapiro H."/>
            <person name="Nishiyama T."/>
            <person name="Perroud P.-F."/>
            <person name="Lindquist E."/>
            <person name="Kamisugi Y."/>
            <person name="Tanahashi T."/>
            <person name="Sakakibara K."/>
            <person name="Fujita T."/>
            <person name="Oishi K."/>
            <person name="Shin-I T."/>
            <person name="Kuroki Y."/>
            <person name="Toyoda A."/>
            <person name="Suzuki Y."/>
            <person name="Hashimoto A."/>
            <person name="Yamaguchi K."/>
            <person name="Sugano A."/>
            <person name="Kohara Y."/>
            <person name="Fujiyama A."/>
            <person name="Anterola A."/>
            <person name="Aoki S."/>
            <person name="Ashton N."/>
            <person name="Barbazuk W.B."/>
            <person name="Barker E."/>
            <person name="Bennetzen J."/>
            <person name="Bezanilla M."/>
            <person name="Blankenship R."/>
            <person name="Cho S.H."/>
            <person name="Dutcher S."/>
            <person name="Estelle M."/>
            <person name="Fawcett J.A."/>
            <person name="Gundlach H."/>
            <person name="Hanada K."/>
            <person name="Heyl A."/>
            <person name="Hicks K.A."/>
            <person name="Hugh J."/>
            <person name="Lohr M."/>
            <person name="Mayer K."/>
            <person name="Melkozernov A."/>
            <person name="Murata T."/>
            <person name="Nelson D."/>
            <person name="Pils B."/>
            <person name="Prigge M."/>
            <person name="Reiss B."/>
            <person name="Renner T."/>
            <person name="Rombauts S."/>
            <person name="Rushton P."/>
            <person name="Sanderfoot A."/>
            <person name="Schween G."/>
            <person name="Shiu S.-H."/>
            <person name="Stueber K."/>
            <person name="Theodoulou F.L."/>
            <person name="Tu H."/>
            <person name="Van de Peer Y."/>
            <person name="Verrier P.J."/>
            <person name="Waters E."/>
            <person name="Wood A."/>
            <person name="Yang L."/>
            <person name="Cove D."/>
            <person name="Cuming A."/>
            <person name="Hasebe M."/>
            <person name="Lucas S."/>
            <person name="Mishler D.B."/>
            <person name="Reski R."/>
            <person name="Grigoriev I."/>
            <person name="Quatrano R.S."/>
            <person name="Boore J.L."/>
        </authorList>
    </citation>
    <scope>NUCLEOTIDE SEQUENCE [LARGE SCALE GENOMIC DNA]</scope>
    <source>
        <strain evidence="5 6">cv. Gransden 2004</strain>
    </source>
</reference>
<dbReference type="SMART" id="SM00554">
    <property type="entry name" value="FAS1"/>
    <property type="match status" value="1"/>
</dbReference>
<accession>A0A2K1IRH3</accession>
<evidence type="ECO:0000313" key="5">
    <source>
        <dbReference type="EnsemblPlants" id="Pp3c21_10620V3.1"/>
    </source>
</evidence>
<dbReference type="RefSeq" id="XP_024359629.1">
    <property type="nucleotide sequence ID" value="XM_024503861.2"/>
</dbReference>
<evidence type="ECO:0000256" key="2">
    <source>
        <dbReference type="SAM" id="SignalP"/>
    </source>
</evidence>
<name>A0A2K1IRH3_PHYPA</name>
<feature type="region of interest" description="Disordered" evidence="1">
    <location>
        <begin position="201"/>
        <end position="240"/>
    </location>
</feature>
<dbReference type="OMA" id="HISAQQC"/>
<dbReference type="Gramene" id="Pp3c21_10620V3.1">
    <property type="protein sequence ID" value="Pp3c21_10620V3.1"/>
    <property type="gene ID" value="Pp3c21_10620"/>
</dbReference>
<dbReference type="SMR" id="A0A2K1IRH3"/>
<dbReference type="EnsemblPlants" id="Pp3c21_10620V3.1">
    <property type="protein sequence ID" value="Pp3c21_10620V3.1"/>
    <property type="gene ID" value="Pp3c21_10620"/>
</dbReference>